<sequence>MASGPRYQLFERRHLPDRLGGEHLHQSVHVVVFERRDVAGQPVLGVRRIRCGEPIVGAGPRGLQLPARPLQQAVDRSGAGADRVGYFGRLPLQHVVKQQRCPLTWRQVLQRRDERQPDRFARPDDVGWVGDIGQRLQPRDFDPLHHLGRRIRAGRAEPGGQRPALPALECGQAGVGGDAMQPGSHRRLALEAVVGFPGTQIGFLHQIFGIV</sequence>
<evidence type="ECO:0000313" key="1">
    <source>
        <dbReference type="EMBL" id="SRX92659.1"/>
    </source>
</evidence>
<protein>
    <submittedName>
        <fullName evidence="1">Uncharacterized protein</fullName>
    </submittedName>
</protein>
<reference evidence="1 2" key="1">
    <citation type="submission" date="2018-05" db="EMBL/GenBank/DDBJ databases">
        <authorList>
            <consortium name="IHU Genomes"/>
        </authorList>
    </citation>
    <scope>NUCLEOTIDE SEQUENCE [LARGE SCALE GENOMIC DNA]</scope>
    <source>
        <strain evidence="1 2">P7336</strain>
    </source>
</reference>
<proteinExistence type="predicted"/>
<dbReference type="EMBL" id="UEGW01000001">
    <property type="protein sequence ID" value="SRX92659.1"/>
    <property type="molecule type" value="Genomic_DNA"/>
</dbReference>
<gene>
    <name evidence="1" type="ORF">MSP7336_00885</name>
</gene>
<organism evidence="1 2">
    <name type="scientific">Mycobacterium shimoidei</name>
    <dbReference type="NCBI Taxonomy" id="29313"/>
    <lineage>
        <taxon>Bacteria</taxon>
        <taxon>Bacillati</taxon>
        <taxon>Actinomycetota</taxon>
        <taxon>Actinomycetes</taxon>
        <taxon>Mycobacteriales</taxon>
        <taxon>Mycobacteriaceae</taxon>
        <taxon>Mycobacterium</taxon>
    </lineage>
</organism>
<accession>A0A375YV00</accession>
<dbReference type="AlphaFoldDB" id="A0A375YV00"/>
<keyword evidence="2" id="KW-1185">Reference proteome</keyword>
<evidence type="ECO:0000313" key="2">
    <source>
        <dbReference type="Proteomes" id="UP000252015"/>
    </source>
</evidence>
<name>A0A375YV00_MYCSH</name>
<dbReference type="Proteomes" id="UP000252015">
    <property type="component" value="Unassembled WGS sequence"/>
</dbReference>